<dbReference type="NCBIfam" id="TIGR01372">
    <property type="entry name" value="soxA"/>
    <property type="match status" value="1"/>
</dbReference>
<dbReference type="GO" id="GO:0046653">
    <property type="term" value="P:tetrahydrofolate metabolic process"/>
    <property type="evidence" value="ECO:0007669"/>
    <property type="project" value="InterPro"/>
</dbReference>
<dbReference type="Pfam" id="PF07992">
    <property type="entry name" value="Pyr_redox_2"/>
    <property type="match status" value="1"/>
</dbReference>
<dbReference type="RefSeq" id="WP_197331653.1">
    <property type="nucleotide sequence ID" value="NZ_CP115944.1"/>
</dbReference>
<evidence type="ECO:0000259" key="6">
    <source>
        <dbReference type="Pfam" id="PF17806"/>
    </source>
</evidence>
<gene>
    <name evidence="7" type="primary">soxA</name>
    <name evidence="7" type="ORF">RALSY_30509</name>
</gene>
<dbReference type="PIRSF" id="PIRSF037980">
    <property type="entry name" value="SoxA"/>
    <property type="match status" value="1"/>
</dbReference>
<reference evidence="7" key="1">
    <citation type="journal article" date="2011" name="PLoS ONE">
        <title>Ralstonia syzygii, the Blood Disease Bacterium and some Asian R. solanacearum strains form a single genomic species despite divergent lifestyles.</title>
        <authorList>
            <person name="Remenant B."/>
            <person name="de Cambiaire J.C."/>
            <person name="Cellier G."/>
            <person name="Jacobs J.M."/>
            <person name="Mangenot S."/>
            <person name="Barbe V."/>
            <person name="Lajus A."/>
            <person name="Vallenet D."/>
            <person name="Medigue C."/>
            <person name="Fegan M."/>
            <person name="Allen C."/>
            <person name="Prior P."/>
        </authorList>
    </citation>
    <scope>NUCLEOTIDE SEQUENCE</scope>
    <source>
        <strain evidence="7">R24</strain>
    </source>
</reference>
<feature type="domain" description="Aminomethyltransferase C-terminal" evidence="5">
    <location>
        <begin position="905"/>
        <end position="987"/>
    </location>
</feature>
<reference evidence="7" key="2">
    <citation type="submission" date="2011-04" db="EMBL/GenBank/DDBJ databases">
        <authorList>
            <person name="Genoscope - CEA"/>
        </authorList>
    </citation>
    <scope>NUCLEOTIDE SEQUENCE</scope>
    <source>
        <strain evidence="7">R24</strain>
    </source>
</reference>
<dbReference type="Pfam" id="PF13510">
    <property type="entry name" value="Fer2_4"/>
    <property type="match status" value="1"/>
</dbReference>
<dbReference type="PANTHER" id="PTHR43757:SF2">
    <property type="entry name" value="AMINOMETHYLTRANSFERASE, MITOCHONDRIAL"/>
    <property type="match status" value="1"/>
</dbReference>
<dbReference type="InterPro" id="IPR041117">
    <property type="entry name" value="SoxA_A3"/>
</dbReference>
<dbReference type="InterPro" id="IPR036188">
    <property type="entry name" value="FAD/NAD-bd_sf"/>
</dbReference>
<organism evidence="7">
    <name type="scientific">Ralstonia syzygii R24</name>
    <dbReference type="NCBI Taxonomy" id="907261"/>
    <lineage>
        <taxon>Bacteria</taxon>
        <taxon>Pseudomonadati</taxon>
        <taxon>Pseudomonadota</taxon>
        <taxon>Betaproteobacteria</taxon>
        <taxon>Burkholderiales</taxon>
        <taxon>Burkholderiaceae</taxon>
        <taxon>Ralstonia</taxon>
        <taxon>Ralstonia solanacearum species complex</taxon>
    </lineage>
</organism>
<sequence>MKPLERLPHYKQAQTGASKPVRFTFDGKEFVGREGDTLAAALLANGVSIVGRSFKLHRPRGVMGSHVEEANALIQLESGGYSEPNVRATLQPLYEGLHASSQNAWPSVKWDALGILDAFQRVLPASFYYKSMMWPNWHFYERFVRPIAGLGKAPEARDAQTYQKRNLHCDILICGAGPSGLAAALVAGRSGLRVVLVDDRETFGGSLHGENSRIDGIHALAWVDKAVSELQGLDNVRLLPRTTISGYYENNFVVASERVANHLGPQGQDGQLRERLWRIRAESVVLATGGIERPLVFPANDTPGIMLASAVRHYLNAFGIAAGRRVVIATNNDSAYQTAFDLHAAGVRDVCIVDTRESILDTVREQAVQRNIVLHLGYAVRSVKGRRAVKGVTISAHLGGGRLGADQRFLPCDLVAMSSGWTPTIHLFSQAGGNLRYDEKQACLVPDRCAQRVHVVGTANGTFALSDCLREGAAVAAEVVNQLGGLPSPVDCPAPSASRESLNIEPYWYTQGVPTDKQWLDFQYDVKVSDIELAVRENFVSVEHVKRYTTGGMSVDQGKSSNFNILAVMAELMEKKIPEVGTTRFRPPFQPVTIGAFAGPTVGERYTPWRALPAKRWHEAHGAHFGDYGWSRPEYYPRGGEDIVAATRREVLAVRNGVGLFDGSPLGKIEVKGPDAAAFLNRVYVNNLATLKPYFARYAMLTNENGVLIDDGVIVRLAEDHFLVHATSAAVDRVFLLLEELLQCEWPDLRVHVANVTTQWANVTVSGPQARQVLEKLESDIDFSAPSFPHMQFRTGKINGVTARVLRASFTGEVTFEVSVPARYAISLWETVAAAGEAFDITPYGIEALEVMRTEKGYLHIGSDTDGSSNPLDIGWGKMIEKKADDFIGRRSLQRPADHADSRLQFVGLESLDPSVPLPVGGHLIGDARPRFPVKSQGYVTSACVSPTLNKSVGLGILAQGASRMGQNVYVYAKGKVVPARVVAPAHLDPKGDRLNG</sequence>
<dbReference type="InterPro" id="IPR027266">
    <property type="entry name" value="TrmE/GcvT-like"/>
</dbReference>
<dbReference type="EMBL" id="FR854088">
    <property type="protein sequence ID" value="CCA88756.1"/>
    <property type="molecule type" value="Genomic_DNA"/>
</dbReference>
<evidence type="ECO:0000256" key="1">
    <source>
        <dbReference type="ARBA" id="ARBA00008609"/>
    </source>
</evidence>
<dbReference type="InterPro" id="IPR029043">
    <property type="entry name" value="GcvT/YgfZ_C"/>
</dbReference>
<dbReference type="InterPro" id="IPR013977">
    <property type="entry name" value="GcvT_C"/>
</dbReference>
<feature type="domain" description="GCVT N-terminal" evidence="3">
    <location>
        <begin position="616"/>
        <end position="883"/>
    </location>
</feature>
<evidence type="ECO:0000256" key="2">
    <source>
        <dbReference type="ARBA" id="ARBA00023002"/>
    </source>
</evidence>
<evidence type="ECO:0000259" key="5">
    <source>
        <dbReference type="Pfam" id="PF08669"/>
    </source>
</evidence>
<feature type="domain" description="FAD/NAD(P)-binding" evidence="4">
    <location>
        <begin position="170"/>
        <end position="469"/>
    </location>
</feature>
<dbReference type="PRINTS" id="PR00469">
    <property type="entry name" value="PNDRDTASEII"/>
</dbReference>
<name>G3A4C4_9RALS</name>
<protein>
    <submittedName>
        <fullName evidence="7">Sarcosine oxidase (Alpha subunit) oxidoreductase protein</fullName>
        <ecNumber evidence="7">1.5.3.1</ecNumber>
    </submittedName>
</protein>
<dbReference type="GO" id="GO:0008115">
    <property type="term" value="F:sarcosine oxidase activity"/>
    <property type="evidence" value="ECO:0007669"/>
    <property type="project" value="UniProtKB-EC"/>
</dbReference>
<dbReference type="Gene3D" id="3.50.50.60">
    <property type="entry name" value="FAD/NAD(P)-binding domain"/>
    <property type="match status" value="2"/>
</dbReference>
<dbReference type="SUPFAM" id="SSF103025">
    <property type="entry name" value="Folate-binding domain"/>
    <property type="match status" value="1"/>
</dbReference>
<dbReference type="PANTHER" id="PTHR43757">
    <property type="entry name" value="AMINOMETHYLTRANSFERASE"/>
    <property type="match status" value="1"/>
</dbReference>
<dbReference type="SUPFAM" id="SSF101790">
    <property type="entry name" value="Aminomethyltransferase beta-barrel domain"/>
    <property type="match status" value="1"/>
</dbReference>
<dbReference type="Pfam" id="PF01571">
    <property type="entry name" value="GCV_T"/>
    <property type="match status" value="1"/>
</dbReference>
<evidence type="ECO:0000259" key="3">
    <source>
        <dbReference type="Pfam" id="PF01571"/>
    </source>
</evidence>
<dbReference type="PRINTS" id="PR00368">
    <property type="entry name" value="FADPNR"/>
</dbReference>
<dbReference type="Gene3D" id="3.30.1360.120">
    <property type="entry name" value="Probable tRNA modification gtpase trme, domain 1"/>
    <property type="match status" value="1"/>
</dbReference>
<dbReference type="Pfam" id="PF08669">
    <property type="entry name" value="GCV_T_C"/>
    <property type="match status" value="1"/>
</dbReference>
<dbReference type="InterPro" id="IPR042204">
    <property type="entry name" value="2Fe-2S-bd_N"/>
</dbReference>
<proteinExistence type="inferred from homology"/>
<feature type="domain" description="SoxA A3" evidence="6">
    <location>
        <begin position="516"/>
        <end position="599"/>
    </location>
</feature>
<evidence type="ECO:0000313" key="7">
    <source>
        <dbReference type="EMBL" id="CCA88756.1"/>
    </source>
</evidence>
<dbReference type="Pfam" id="PF17806">
    <property type="entry name" value="SO_alpha_A3"/>
    <property type="match status" value="1"/>
</dbReference>
<evidence type="ECO:0000259" key="4">
    <source>
        <dbReference type="Pfam" id="PF07992"/>
    </source>
</evidence>
<comment type="similarity">
    <text evidence="1">Belongs to the GcvT family.</text>
</comment>
<accession>G3A4C4</accession>
<dbReference type="InterPro" id="IPR028896">
    <property type="entry name" value="GcvT/YgfZ/DmdA"/>
</dbReference>
<dbReference type="SUPFAM" id="SSF51905">
    <property type="entry name" value="FAD/NAD(P)-binding domain"/>
    <property type="match status" value="1"/>
</dbReference>
<dbReference type="Gene3D" id="3.10.20.440">
    <property type="entry name" value="2Fe-2S iron-sulphur cluster binding domain, sarcosine oxidase, alpha subunit, N-terminal domain"/>
    <property type="match status" value="1"/>
</dbReference>
<dbReference type="InterPro" id="IPR023753">
    <property type="entry name" value="FAD/NAD-binding_dom"/>
</dbReference>
<dbReference type="EC" id="1.5.3.1" evidence="7"/>
<keyword evidence="2 7" id="KW-0560">Oxidoreductase</keyword>
<dbReference type="InterPro" id="IPR006222">
    <property type="entry name" value="GCVT_N"/>
</dbReference>
<dbReference type="AlphaFoldDB" id="G3A4C4"/>
<dbReference type="InterPro" id="IPR006277">
    <property type="entry name" value="Sarcosine_oxidase_asu"/>
</dbReference>